<sequence>MIESFAKTGFAHVPSVLDASTCRALCAQSPSKSGAGDRSLLHQPWCATLAASLREHPALSSLLAETPVVVQCTRFAKSDKHNWLVPLHQDLSIPVADRIDHPAWSGWSEKDGLLFAQPPVDVLEKMVAVRVHLDVCTRENGPLRVVSGSHRHGRLDLATARRLRDRIGETYCTADTGDAWVMRPLLLHASSKADGESHGQRRVLHFLFGPAILPHGFRWNPAA</sequence>
<dbReference type="GO" id="GO:0016706">
    <property type="term" value="F:2-oxoglutarate-dependent dioxygenase activity"/>
    <property type="evidence" value="ECO:0007669"/>
    <property type="project" value="UniProtKB-ARBA"/>
</dbReference>
<protein>
    <submittedName>
        <fullName evidence="2">Phytanoyl-CoA dioxygenase family protein</fullName>
    </submittedName>
</protein>
<dbReference type="InterPro" id="IPR008775">
    <property type="entry name" value="Phytyl_CoA_dOase-like"/>
</dbReference>
<dbReference type="Pfam" id="PF05721">
    <property type="entry name" value="PhyH"/>
    <property type="match status" value="1"/>
</dbReference>
<evidence type="ECO:0000313" key="2">
    <source>
        <dbReference type="EMBL" id="NKZ40027.1"/>
    </source>
</evidence>
<dbReference type="EMBL" id="JAAZQD010000006">
    <property type="protein sequence ID" value="NKZ40027.1"/>
    <property type="molecule type" value="Genomic_DNA"/>
</dbReference>
<keyword evidence="2" id="KW-0560">Oxidoreductase</keyword>
<dbReference type="PANTHER" id="PTHR20883:SF48">
    <property type="entry name" value="ECTOINE DIOXYGENASE"/>
    <property type="match status" value="1"/>
</dbReference>
<evidence type="ECO:0000313" key="3">
    <source>
        <dbReference type="Proteomes" id="UP000541636"/>
    </source>
</evidence>
<keyword evidence="2" id="KW-0223">Dioxygenase</keyword>
<organism evidence="2 3">
    <name type="scientific">Oleiagrimonas citrea</name>
    <dbReference type="NCBI Taxonomy" id="1665687"/>
    <lineage>
        <taxon>Bacteria</taxon>
        <taxon>Pseudomonadati</taxon>
        <taxon>Pseudomonadota</taxon>
        <taxon>Gammaproteobacteria</taxon>
        <taxon>Lysobacterales</taxon>
        <taxon>Rhodanobacteraceae</taxon>
        <taxon>Oleiagrimonas</taxon>
    </lineage>
</organism>
<keyword evidence="3" id="KW-1185">Reference proteome</keyword>
<comment type="caution">
    <text evidence="2">The sequence shown here is derived from an EMBL/GenBank/DDBJ whole genome shotgun (WGS) entry which is preliminary data.</text>
</comment>
<dbReference type="Proteomes" id="UP000541636">
    <property type="component" value="Unassembled WGS sequence"/>
</dbReference>
<reference evidence="2 3" key="1">
    <citation type="journal article" date="2017" name="Int. J. Syst. Evol. Microbiol.">
        <title>Oleiagrimonas citrea sp. nov., a marine bacterium isolated from tidal flat sediment and emended description of the genus Oleiagrimonas Fang et al. 2015 and Oleiagrimonas soli.</title>
        <authorList>
            <person name="Yang S.H."/>
            <person name="Seo H.S."/>
            <person name="Seong C.N."/>
            <person name="Kwon K.K."/>
        </authorList>
    </citation>
    <scope>NUCLEOTIDE SEQUENCE [LARGE SCALE GENOMIC DNA]</scope>
    <source>
        <strain evidence="2 3">MEBiC09124</strain>
    </source>
</reference>
<gene>
    <name evidence="2" type="ORF">HF690_13800</name>
</gene>
<dbReference type="AlphaFoldDB" id="A0A846ZQT4"/>
<dbReference type="PANTHER" id="PTHR20883">
    <property type="entry name" value="PHYTANOYL-COA DIOXYGENASE DOMAIN CONTAINING 1"/>
    <property type="match status" value="1"/>
</dbReference>
<name>A0A846ZQT4_9GAMM</name>
<dbReference type="Gene3D" id="2.60.120.620">
    <property type="entry name" value="q2cbj1_9rhob like domain"/>
    <property type="match status" value="1"/>
</dbReference>
<dbReference type="GO" id="GO:0005506">
    <property type="term" value="F:iron ion binding"/>
    <property type="evidence" value="ECO:0007669"/>
    <property type="project" value="UniProtKB-ARBA"/>
</dbReference>
<proteinExistence type="predicted"/>
<comment type="cofactor">
    <cofactor evidence="1">
        <name>Fe(2+)</name>
        <dbReference type="ChEBI" id="CHEBI:29033"/>
    </cofactor>
</comment>
<dbReference type="RefSeq" id="WP_168609855.1">
    <property type="nucleotide sequence ID" value="NZ_JAAZQD010000006.1"/>
</dbReference>
<evidence type="ECO:0000256" key="1">
    <source>
        <dbReference type="ARBA" id="ARBA00001954"/>
    </source>
</evidence>
<accession>A0A846ZQT4</accession>
<dbReference type="SUPFAM" id="SSF51197">
    <property type="entry name" value="Clavaminate synthase-like"/>
    <property type="match status" value="1"/>
</dbReference>